<dbReference type="Proteomes" id="UP000572635">
    <property type="component" value="Unassembled WGS sequence"/>
</dbReference>
<keyword evidence="2" id="KW-0813">Transport</keyword>
<evidence type="ECO:0000256" key="3">
    <source>
        <dbReference type="ARBA" id="ARBA00022729"/>
    </source>
</evidence>
<feature type="signal peptide" evidence="4">
    <location>
        <begin position="1"/>
        <end position="24"/>
    </location>
</feature>
<dbReference type="InterPro" id="IPR006059">
    <property type="entry name" value="SBP"/>
</dbReference>
<dbReference type="SUPFAM" id="SSF53850">
    <property type="entry name" value="Periplasmic binding protein-like II"/>
    <property type="match status" value="1"/>
</dbReference>
<keyword evidence="3 4" id="KW-0732">Signal</keyword>
<organism evidence="5 6">
    <name type="scientific">Nocardiopsis composta</name>
    <dbReference type="NCBI Taxonomy" id="157465"/>
    <lineage>
        <taxon>Bacteria</taxon>
        <taxon>Bacillati</taxon>
        <taxon>Actinomycetota</taxon>
        <taxon>Actinomycetes</taxon>
        <taxon>Streptosporangiales</taxon>
        <taxon>Nocardiopsidaceae</taxon>
        <taxon>Nocardiopsis</taxon>
    </lineage>
</organism>
<dbReference type="EMBL" id="JACHDB010000001">
    <property type="protein sequence ID" value="MBB5432074.1"/>
    <property type="molecule type" value="Genomic_DNA"/>
</dbReference>
<dbReference type="AlphaFoldDB" id="A0A7W8QLA7"/>
<evidence type="ECO:0000256" key="4">
    <source>
        <dbReference type="SAM" id="SignalP"/>
    </source>
</evidence>
<comment type="caution">
    <text evidence="5">The sequence shown here is derived from an EMBL/GenBank/DDBJ whole genome shotgun (WGS) entry which is preliminary data.</text>
</comment>
<name>A0A7W8QLA7_9ACTN</name>
<protein>
    <submittedName>
        <fullName evidence="5">Multiple sugar transport system substrate-binding protein</fullName>
    </submittedName>
</protein>
<dbReference type="PANTHER" id="PTHR43649">
    <property type="entry name" value="ARABINOSE-BINDING PROTEIN-RELATED"/>
    <property type="match status" value="1"/>
</dbReference>
<evidence type="ECO:0000256" key="2">
    <source>
        <dbReference type="ARBA" id="ARBA00022448"/>
    </source>
</evidence>
<gene>
    <name evidence="5" type="ORF">HDA36_002158</name>
</gene>
<feature type="chain" id="PRO_5030920539" evidence="4">
    <location>
        <begin position="25"/>
        <end position="458"/>
    </location>
</feature>
<reference evidence="5 6" key="1">
    <citation type="submission" date="2020-08" db="EMBL/GenBank/DDBJ databases">
        <title>Sequencing the genomes of 1000 actinobacteria strains.</title>
        <authorList>
            <person name="Klenk H.-P."/>
        </authorList>
    </citation>
    <scope>NUCLEOTIDE SEQUENCE [LARGE SCALE GENOMIC DNA]</scope>
    <source>
        <strain evidence="5 6">DSM 44551</strain>
    </source>
</reference>
<keyword evidence="5" id="KW-0762">Sugar transport</keyword>
<dbReference type="PANTHER" id="PTHR43649:SF34">
    <property type="entry name" value="ABC TRANSPORTER PERIPLASMIC-BINDING PROTEIN YCJN-RELATED"/>
    <property type="match status" value="1"/>
</dbReference>
<evidence type="ECO:0000313" key="6">
    <source>
        <dbReference type="Proteomes" id="UP000572635"/>
    </source>
</evidence>
<dbReference type="PROSITE" id="PS51257">
    <property type="entry name" value="PROKAR_LIPOPROTEIN"/>
    <property type="match status" value="1"/>
</dbReference>
<dbReference type="RefSeq" id="WP_184391687.1">
    <property type="nucleotide sequence ID" value="NZ_BAAAJD010000035.1"/>
</dbReference>
<comment type="similarity">
    <text evidence="1">Belongs to the bacterial solute-binding protein 1 family.</text>
</comment>
<accession>A0A7W8QLA7</accession>
<sequence length="458" mass="47262">MAALTRAVCAALCAALLLSAGCRAQDGERDGALVFWTPHVTPDRLAQQEATARAFTEETGIEVEVVPMAAEDQNQSMVSGAVGGNVPDVVLIAPDQAAAWHAQGLLDTEVPAEVVESLGPATFSGRAMDMVTPDGGPVAVPSDGWGQVLVYRTDLFEEAGLEPPETLADVAQAAEVLDTEGRAGIVLGTAPGAPFTTQTLEAVLLAGGCELVDRTGAVALESPRCVGALEKYARMAGASVAGDQDVETTRAAYLAGEAAMLFWGSHIFDELAGLAPDFPPTCDECADDPAFLAENSAAVGALRTPTGAAAQYGLTLNLGVPRGADTASARRFVEYLLGPGYLELLGVSPEGRIPMRTGTADDPEAYTRAWADLPAGEDDATRAPLSEHYDEATVRGIAESAQGFRRWGFGTEHAAFAGALASQNTLAQEVGPLLDGAAPADVARAMADGARAVQADVE</sequence>
<dbReference type="InterPro" id="IPR050490">
    <property type="entry name" value="Bact_solute-bd_prot1"/>
</dbReference>
<dbReference type="Pfam" id="PF13416">
    <property type="entry name" value="SBP_bac_8"/>
    <property type="match status" value="1"/>
</dbReference>
<proteinExistence type="inferred from homology"/>
<evidence type="ECO:0000313" key="5">
    <source>
        <dbReference type="EMBL" id="MBB5432074.1"/>
    </source>
</evidence>
<keyword evidence="6" id="KW-1185">Reference proteome</keyword>
<dbReference type="Gene3D" id="3.40.190.10">
    <property type="entry name" value="Periplasmic binding protein-like II"/>
    <property type="match status" value="1"/>
</dbReference>
<evidence type="ECO:0000256" key="1">
    <source>
        <dbReference type="ARBA" id="ARBA00008520"/>
    </source>
</evidence>